<name>A0ABS6BFZ9_9SPHN</name>
<accession>A0ABS6BFZ9</accession>
<sequence length="210" mass="23036">MSRGNRPLLVTDCDEVLLHMLGHFADWLDEAHAIDFDLASGRWPDAFTRRADGCKLGVEEAFPLLDGFFASEMHRQTPVPGAVEALGRIAETADIVVLTNLKDHCHADRVDQLARHGIAHRVICNQGGKGRPLAALVAEMAPGATVFVDDLAHHHESVAQARPDVWRLHMVAEPRLAANLPPAPHAHARIDDWDVAAEWILERMAEGEAA</sequence>
<protein>
    <submittedName>
        <fullName evidence="1">HAD family hydrolase</fullName>
    </submittedName>
</protein>
<reference evidence="1 2" key="1">
    <citation type="submission" date="2021-06" db="EMBL/GenBank/DDBJ databases">
        <title>Sphingomonas sp. XMGL2, whole genome shotgun sequencing project.</title>
        <authorList>
            <person name="Zhao G."/>
            <person name="Shen L."/>
        </authorList>
    </citation>
    <scope>NUCLEOTIDE SEQUENCE [LARGE SCALE GENOMIC DNA]</scope>
    <source>
        <strain evidence="1 2">XMGL2</strain>
    </source>
</reference>
<evidence type="ECO:0000313" key="1">
    <source>
        <dbReference type="EMBL" id="MBU3077213.1"/>
    </source>
</evidence>
<proteinExistence type="predicted"/>
<dbReference type="Proteomes" id="UP000776276">
    <property type="component" value="Unassembled WGS sequence"/>
</dbReference>
<keyword evidence="2" id="KW-1185">Reference proteome</keyword>
<comment type="caution">
    <text evidence="1">The sequence shown here is derived from an EMBL/GenBank/DDBJ whole genome shotgun (WGS) entry which is preliminary data.</text>
</comment>
<dbReference type="RefSeq" id="WP_216321056.1">
    <property type="nucleotide sequence ID" value="NZ_JAHKRT010000002.1"/>
</dbReference>
<evidence type="ECO:0000313" key="2">
    <source>
        <dbReference type="Proteomes" id="UP000776276"/>
    </source>
</evidence>
<dbReference type="EMBL" id="JAHKRT010000002">
    <property type="protein sequence ID" value="MBU3077213.1"/>
    <property type="molecule type" value="Genomic_DNA"/>
</dbReference>
<gene>
    <name evidence="1" type="ORF">KOF26_04970</name>
</gene>
<organism evidence="1 2">
    <name type="scientific">Sphingomonas quercus</name>
    <dbReference type="NCBI Taxonomy" id="2842451"/>
    <lineage>
        <taxon>Bacteria</taxon>
        <taxon>Pseudomonadati</taxon>
        <taxon>Pseudomonadota</taxon>
        <taxon>Alphaproteobacteria</taxon>
        <taxon>Sphingomonadales</taxon>
        <taxon>Sphingomonadaceae</taxon>
        <taxon>Sphingomonas</taxon>
    </lineage>
</organism>
<keyword evidence="1" id="KW-0378">Hydrolase</keyword>
<dbReference type="GO" id="GO:0016787">
    <property type="term" value="F:hydrolase activity"/>
    <property type="evidence" value="ECO:0007669"/>
    <property type="project" value="UniProtKB-KW"/>
</dbReference>